<feature type="compositionally biased region" description="Low complexity" evidence="7">
    <location>
        <begin position="644"/>
        <end position="653"/>
    </location>
</feature>
<dbReference type="Proteomes" id="UP000694542">
    <property type="component" value="Chromosome 8"/>
</dbReference>
<dbReference type="InterPro" id="IPR037191">
    <property type="entry name" value="VPS9_dom_sf"/>
</dbReference>
<evidence type="ECO:0000313" key="11">
    <source>
        <dbReference type="Ensembl" id="ENSCAFP00040028455.1"/>
    </source>
</evidence>
<feature type="region of interest" description="Disordered" evidence="7">
    <location>
        <begin position="77"/>
        <end position="110"/>
    </location>
</feature>
<comment type="subcellular location">
    <subcellularLocation>
        <location evidence="1">Cytoplasm</location>
    </subcellularLocation>
</comment>
<dbReference type="GO" id="GO:0016192">
    <property type="term" value="P:vesicle-mediated transport"/>
    <property type="evidence" value="ECO:0007669"/>
    <property type="project" value="InterPro"/>
</dbReference>
<feature type="region of interest" description="Disordered" evidence="7">
    <location>
        <begin position="331"/>
        <end position="629"/>
    </location>
</feature>
<dbReference type="SMART" id="SM00167">
    <property type="entry name" value="VPS9"/>
    <property type="match status" value="1"/>
</dbReference>
<dbReference type="PROSITE" id="PS51205">
    <property type="entry name" value="VPS9"/>
    <property type="match status" value="1"/>
</dbReference>
<evidence type="ECO:0000256" key="3">
    <source>
        <dbReference type="ARBA" id="ARBA00022468"/>
    </source>
</evidence>
<feature type="compositionally biased region" description="Pro residues" evidence="7">
    <location>
        <begin position="331"/>
        <end position="343"/>
    </location>
</feature>
<feature type="region of interest" description="Disordered" evidence="7">
    <location>
        <begin position="644"/>
        <end position="668"/>
    </location>
</feature>
<dbReference type="InterPro" id="IPR000980">
    <property type="entry name" value="SH2"/>
</dbReference>
<reference evidence="11" key="1">
    <citation type="submission" date="2018-10" db="EMBL/GenBank/DDBJ databases">
        <title>De novo assembly of a Great Dane genome.</title>
        <authorList>
            <person name="Kidd J.M."/>
            <person name="Pendleton A.L."/>
            <person name="Shen F."/>
            <person name="Emery S."/>
        </authorList>
    </citation>
    <scope>NUCLEOTIDE SEQUENCE [LARGE SCALE GENOMIC DNA]</scope>
    <source>
        <strain evidence="11">Great Dane</strain>
    </source>
</reference>
<dbReference type="CDD" id="cd16130">
    <property type="entry name" value="RA_Rin3"/>
    <property type="match status" value="1"/>
</dbReference>
<dbReference type="GO" id="GO:0007165">
    <property type="term" value="P:signal transduction"/>
    <property type="evidence" value="ECO:0007669"/>
    <property type="project" value="InterPro"/>
</dbReference>
<dbReference type="PRINTS" id="PR01217">
    <property type="entry name" value="PRICHEXTENSN"/>
</dbReference>
<evidence type="ECO:0000256" key="5">
    <source>
        <dbReference type="ARBA" id="ARBA00022999"/>
    </source>
</evidence>
<evidence type="ECO:0000259" key="8">
    <source>
        <dbReference type="PROSITE" id="PS50001"/>
    </source>
</evidence>
<dbReference type="PANTHER" id="PTHR23101">
    <property type="entry name" value="RAB GDP/GTP EXCHANGE FACTOR"/>
    <property type="match status" value="1"/>
</dbReference>
<evidence type="ECO:0000256" key="7">
    <source>
        <dbReference type="SAM" id="MobiDB-lite"/>
    </source>
</evidence>
<sequence length="1081" mass="116391">MPGPPRTMVLEVRAAPHYALAPSGHFSLSLGRTRSGSALCPPGKVGDPSTRRRCCAQAPLLPQWCSGRRGTACAWGQPPAGGRRDTGAPAGPVPGVGKEEGEEEEEEDVMGPCLPVSPKNCLPLRGISVLEKLIKTCPVWLQLGLGRMEAARILQQEAAGTFLVCQDSSLKHLVLCVHFPSPNESSSKVLEYTVKEEKSILYLEGSVLVFEDIFRLIAFYCVSRDLLPFTLRLPQAILEASSFTDLETISNLGLGFWDSSLNPRRGSGSSAEPPRDPAPRAPPACGLRPTARPGNCSCEIELSVGNDRLWFVNPIFIEDCGGGGALPVAPPSPGSCPTRPLPPASCATSPTSRWAPRRPAPPPPAPPPPAPPLQPSGPQRPPPPPALVPACPLPSSPPAAAPPPPEALPPTPPASAPHLAPHAPGPPDLPSQAPMAACERLSRPPTGLGPLREEEMKPGPAPGPLPQPPAPLIPVKSLPAAPPRRRISEKVSLEDQAAGRVDRTLPAVGEQPGLPRAPVLSPPPPGTSEQGQEVVARAGDPGSVPEPPRKVRQPPVPPPRRKRISRQLASGLPGPVESTESSSMKDEAPQKPTPGAPGEGRGPASCARTQSPQAQAGSRPQSSAEFKGSLASLSDSLGASALAADQDSYSTSSTEEEPEHLGGAGKKKPSVILGKARHRLSFVSFTNVFHAFLSNDRKLYKKVVELAQDKASYFGNLVQDYKVYSLEMMARQTSSTEMLQEIRTMMTQLKSYLLQSTELKALVDPALHPEEELEAIVESALYKCVLKPLKEAINACLREIHSKDGSLQQLKENQLVVLATTTTDLGVTTSVPEAPVMEKILQKFTSMHKAYSPEKKIAILLKTCKLIYDSMALGNPGKPYGADDFLPVLMYVLARSNLAEMLLNVEYMMELMDPALQLGEGSYYLTTTYGALEHIKNYDKITVTRQLSVEVQDSIHRWERRRTLNKARASRSSVQDFICVSYLEPERQARTLASRADTPAEALCAQCAEKFEVPRPQDHRLFVLVDGRCFLLADEALPHRIKGYLLRSEPKRDFHFVYRPLDGGGAAGGPPCLVVREPNFL</sequence>
<dbReference type="PANTHER" id="PTHR23101:SF58">
    <property type="entry name" value="RAS AND RAB INTERACTOR 3"/>
    <property type="match status" value="1"/>
</dbReference>
<evidence type="ECO:0000256" key="1">
    <source>
        <dbReference type="ARBA" id="ARBA00004496"/>
    </source>
</evidence>
<dbReference type="SUPFAM" id="SSF55550">
    <property type="entry name" value="SH2 domain"/>
    <property type="match status" value="1"/>
</dbReference>
<feature type="compositionally biased region" description="Pro residues" evidence="7">
    <location>
        <begin position="459"/>
        <end position="472"/>
    </location>
</feature>
<dbReference type="FunFam" id="3.30.505.10:FF:000052">
    <property type="entry name" value="Ras and Rab interactor 2"/>
    <property type="match status" value="1"/>
</dbReference>
<dbReference type="Pfam" id="PF02204">
    <property type="entry name" value="VPS9"/>
    <property type="match status" value="1"/>
</dbReference>
<feature type="compositionally biased region" description="Pro residues" evidence="7">
    <location>
        <begin position="358"/>
        <end position="415"/>
    </location>
</feature>
<gene>
    <name evidence="11" type="primary">RIN3</name>
</gene>
<evidence type="ECO:0000256" key="6">
    <source>
        <dbReference type="PROSITE-ProRule" id="PRU00191"/>
    </source>
</evidence>
<name>A0A8C0SZI9_CANLF</name>
<dbReference type="GO" id="GO:0005737">
    <property type="term" value="C:cytoplasm"/>
    <property type="evidence" value="ECO:0007669"/>
    <property type="project" value="UniProtKB-SubCell"/>
</dbReference>
<dbReference type="SUPFAM" id="SSF109993">
    <property type="entry name" value="VPS9 domain"/>
    <property type="match status" value="1"/>
</dbReference>
<feature type="compositionally biased region" description="Polar residues" evidence="7">
    <location>
        <begin position="607"/>
        <end position="624"/>
    </location>
</feature>
<dbReference type="Gene3D" id="3.30.505.10">
    <property type="entry name" value="SH2 domain"/>
    <property type="match status" value="1"/>
</dbReference>
<dbReference type="Ensembl" id="ENSCAFT00040032703.1">
    <property type="protein sequence ID" value="ENSCAFP00040028455.1"/>
    <property type="gene ID" value="ENSCAFG00040017616.1"/>
</dbReference>
<reference evidence="11" key="2">
    <citation type="submission" date="2025-08" db="UniProtKB">
        <authorList>
            <consortium name="Ensembl"/>
        </authorList>
    </citation>
    <scope>IDENTIFICATION</scope>
</reference>
<accession>A0A8C0SZI9</accession>
<feature type="region of interest" description="Disordered" evidence="7">
    <location>
        <begin position="263"/>
        <end position="286"/>
    </location>
</feature>
<evidence type="ECO:0000256" key="2">
    <source>
        <dbReference type="ARBA" id="ARBA00006919"/>
    </source>
</evidence>
<protein>
    <submittedName>
        <fullName evidence="11">Ras and Rab interactor 3</fullName>
    </submittedName>
</protein>
<dbReference type="InterPro" id="IPR045046">
    <property type="entry name" value="Vps9-like"/>
</dbReference>
<keyword evidence="5 6" id="KW-0727">SH2 domain</keyword>
<dbReference type="Pfam" id="PF23268">
    <property type="entry name" value="RIN1"/>
    <property type="match status" value="1"/>
</dbReference>
<dbReference type="PROSITE" id="PS50200">
    <property type="entry name" value="RA"/>
    <property type="match status" value="1"/>
</dbReference>
<proteinExistence type="inferred from homology"/>
<dbReference type="Gene3D" id="1.20.1050.80">
    <property type="entry name" value="VPS9 domain"/>
    <property type="match status" value="1"/>
</dbReference>
<dbReference type="InterPro" id="IPR000159">
    <property type="entry name" value="RA_dom"/>
</dbReference>
<keyword evidence="3" id="KW-0343">GTPase activation</keyword>
<dbReference type="GO" id="GO:0005085">
    <property type="term" value="F:guanyl-nucleotide exchange factor activity"/>
    <property type="evidence" value="ECO:0007669"/>
    <property type="project" value="InterPro"/>
</dbReference>
<feature type="compositionally biased region" description="Acidic residues" evidence="7">
    <location>
        <begin position="100"/>
        <end position="109"/>
    </location>
</feature>
<dbReference type="PROSITE" id="PS50001">
    <property type="entry name" value="SH2"/>
    <property type="match status" value="1"/>
</dbReference>
<keyword evidence="4" id="KW-0963">Cytoplasm</keyword>
<dbReference type="SMART" id="SM00252">
    <property type="entry name" value="SH2"/>
    <property type="match status" value="1"/>
</dbReference>
<feature type="domain" description="SH2" evidence="8">
    <location>
        <begin position="140"/>
        <end position="235"/>
    </location>
</feature>
<evidence type="ECO:0000313" key="12">
    <source>
        <dbReference type="Proteomes" id="UP000694542"/>
    </source>
</evidence>
<feature type="domain" description="VPS9" evidence="10">
    <location>
        <begin position="801"/>
        <end position="944"/>
    </location>
</feature>
<dbReference type="InterPro" id="IPR036860">
    <property type="entry name" value="SH2_dom_sf"/>
</dbReference>
<evidence type="ECO:0000259" key="9">
    <source>
        <dbReference type="PROSITE" id="PS50200"/>
    </source>
</evidence>
<dbReference type="FunFam" id="1.20.1050.80:FF:000002">
    <property type="entry name" value="Ras and Rab interactor 2"/>
    <property type="match status" value="1"/>
</dbReference>
<feature type="compositionally biased region" description="Low complexity" evidence="7">
    <location>
        <begin position="87"/>
        <end position="96"/>
    </location>
</feature>
<comment type="similarity">
    <text evidence="2">Belongs to the RIN (Ras interaction/interference) family.</text>
</comment>
<dbReference type="AlphaFoldDB" id="A0A8C0SZI9"/>
<evidence type="ECO:0000256" key="4">
    <source>
        <dbReference type="ARBA" id="ARBA00022490"/>
    </source>
</evidence>
<evidence type="ECO:0000259" key="10">
    <source>
        <dbReference type="PROSITE" id="PS51205"/>
    </source>
</evidence>
<dbReference type="InterPro" id="IPR003123">
    <property type="entry name" value="VPS9"/>
</dbReference>
<dbReference type="GO" id="GO:0005096">
    <property type="term" value="F:GTPase activator activity"/>
    <property type="evidence" value="ECO:0007669"/>
    <property type="project" value="UniProtKB-KW"/>
</dbReference>
<organism evidence="11 12">
    <name type="scientific">Canis lupus familiaris</name>
    <name type="common">Dog</name>
    <name type="synonym">Canis familiaris</name>
    <dbReference type="NCBI Taxonomy" id="9615"/>
    <lineage>
        <taxon>Eukaryota</taxon>
        <taxon>Metazoa</taxon>
        <taxon>Chordata</taxon>
        <taxon>Craniata</taxon>
        <taxon>Vertebrata</taxon>
        <taxon>Euteleostomi</taxon>
        <taxon>Mammalia</taxon>
        <taxon>Eutheria</taxon>
        <taxon>Laurasiatheria</taxon>
        <taxon>Carnivora</taxon>
        <taxon>Caniformia</taxon>
        <taxon>Canidae</taxon>
        <taxon>Canis</taxon>
    </lineage>
</organism>
<feature type="domain" description="Ras-associating" evidence="9">
    <location>
        <begin position="975"/>
        <end position="1061"/>
    </location>
</feature>